<dbReference type="Proteomes" id="UP000185794">
    <property type="component" value="Unassembled WGS sequence"/>
</dbReference>
<protein>
    <submittedName>
        <fullName evidence="1">Uncharacterized protein</fullName>
    </submittedName>
</protein>
<name>A0A0D8WGD9_ECOLX</name>
<dbReference type="EMBL" id="LRKC01000174">
    <property type="protein sequence ID" value="OKV04183.1"/>
    <property type="molecule type" value="Genomic_DNA"/>
</dbReference>
<comment type="caution">
    <text evidence="1">The sequence shown here is derived from an EMBL/GenBank/DDBJ whole genome shotgun (WGS) entry which is preliminary data.</text>
</comment>
<accession>A0A0D8WGD9</accession>
<sequence length="37" mass="3810">MTPPVRKQSKKISIDAGGGAILNERNLVCLPFGGKGG</sequence>
<evidence type="ECO:0000313" key="2">
    <source>
        <dbReference type="Proteomes" id="UP000185794"/>
    </source>
</evidence>
<dbReference type="AlphaFoldDB" id="A0A0D8WGD9"/>
<reference evidence="1 2" key="1">
    <citation type="journal article" date="2017" name="Front. Cell. Infect. Microbiol.">
        <title>Chaperone-usher pili loci of human colonization factor-negative enterotoxigenic Escherichia coli.</title>
        <authorList>
            <person name="Del Canto F."/>
            <person name="Vidal R."/>
            <person name="Stine O.C."/>
            <person name="Pop M."/>
        </authorList>
    </citation>
    <scope>NUCLEOTIDE SEQUENCE [LARGE SCALE GENOMIC DNA]</scope>
    <source>
        <strain evidence="1 2">700324</strain>
    </source>
</reference>
<evidence type="ECO:0000313" key="1">
    <source>
        <dbReference type="EMBL" id="OKV04183.1"/>
    </source>
</evidence>
<gene>
    <name evidence="1" type="ORF">AWP47_29130</name>
</gene>
<organism evidence="1 2">
    <name type="scientific">Escherichia coli</name>
    <dbReference type="NCBI Taxonomy" id="562"/>
    <lineage>
        <taxon>Bacteria</taxon>
        <taxon>Pseudomonadati</taxon>
        <taxon>Pseudomonadota</taxon>
        <taxon>Gammaproteobacteria</taxon>
        <taxon>Enterobacterales</taxon>
        <taxon>Enterobacteriaceae</taxon>
        <taxon>Escherichia</taxon>
    </lineage>
</organism>
<proteinExistence type="predicted"/>